<protein>
    <submittedName>
        <fullName evidence="1">Uncharacterized protein</fullName>
    </submittedName>
</protein>
<reference evidence="1" key="1">
    <citation type="submission" date="2021-06" db="EMBL/GenBank/DDBJ databases">
        <authorList>
            <person name="Hodson N. C."/>
            <person name="Mongue J. A."/>
            <person name="Jaron S. K."/>
        </authorList>
    </citation>
    <scope>NUCLEOTIDE SEQUENCE</scope>
</reference>
<organism evidence="1 2">
    <name type="scientific">Allacma fusca</name>
    <dbReference type="NCBI Taxonomy" id="39272"/>
    <lineage>
        <taxon>Eukaryota</taxon>
        <taxon>Metazoa</taxon>
        <taxon>Ecdysozoa</taxon>
        <taxon>Arthropoda</taxon>
        <taxon>Hexapoda</taxon>
        <taxon>Collembola</taxon>
        <taxon>Symphypleona</taxon>
        <taxon>Sminthuridae</taxon>
        <taxon>Allacma</taxon>
    </lineage>
</organism>
<dbReference type="EMBL" id="CAJVCH010566023">
    <property type="protein sequence ID" value="CAG7832610.1"/>
    <property type="molecule type" value="Genomic_DNA"/>
</dbReference>
<dbReference type="Proteomes" id="UP000708208">
    <property type="component" value="Unassembled WGS sequence"/>
</dbReference>
<proteinExistence type="predicted"/>
<comment type="caution">
    <text evidence="1">The sequence shown here is derived from an EMBL/GenBank/DDBJ whole genome shotgun (WGS) entry which is preliminary data.</text>
</comment>
<dbReference type="AlphaFoldDB" id="A0A8J2M583"/>
<evidence type="ECO:0000313" key="1">
    <source>
        <dbReference type="EMBL" id="CAG7832610.1"/>
    </source>
</evidence>
<gene>
    <name evidence="1" type="ORF">AFUS01_LOCUS42290</name>
</gene>
<keyword evidence="2" id="KW-1185">Reference proteome</keyword>
<accession>A0A8J2M583</accession>
<name>A0A8J2M583_9HEXA</name>
<evidence type="ECO:0000313" key="2">
    <source>
        <dbReference type="Proteomes" id="UP000708208"/>
    </source>
</evidence>
<sequence length="128" mass="14106">MVHGADGHLIEIVERNFSCCFKVFKTLTGSPALMQLTIKRNSNSCDMIQRGIGWKAKTRVDSASVCNTSPSIATSMYVDIYIRTDEDPLAHGRRLLSPPSQVIISRAHGDNQENNLGRSADGLQLNVF</sequence>